<evidence type="ECO:0000256" key="2">
    <source>
        <dbReference type="ARBA" id="ARBA00004906"/>
    </source>
</evidence>
<dbReference type="CDD" id="cd16749">
    <property type="entry name" value="RING-HC_SH3RF2"/>
    <property type="match status" value="1"/>
</dbReference>
<dbReference type="SMART" id="SM00326">
    <property type="entry name" value="SH3"/>
    <property type="match status" value="3"/>
</dbReference>
<feature type="domain" description="SH3" evidence="16">
    <location>
        <begin position="123"/>
        <end position="182"/>
    </location>
</feature>
<dbReference type="PRINTS" id="PR00452">
    <property type="entry name" value="SH3DOMAIN"/>
</dbReference>
<dbReference type="EC" id="2.3.2.27" evidence="4"/>
<dbReference type="Proteomes" id="UP000694400">
    <property type="component" value="Chromosome 14"/>
</dbReference>
<keyword evidence="11" id="KW-0862">Zinc</keyword>
<feature type="domain" description="SH3" evidence="16">
    <location>
        <begin position="185"/>
        <end position="250"/>
    </location>
</feature>
<dbReference type="FunFam" id="2.30.30.40:FF:000063">
    <property type="entry name" value="Putative E3 ubiquitin-protein ligase SH3RF1"/>
    <property type="match status" value="1"/>
</dbReference>
<dbReference type="GO" id="GO:0008157">
    <property type="term" value="F:protein phosphatase 1 binding"/>
    <property type="evidence" value="ECO:0007669"/>
    <property type="project" value="TreeGrafter"/>
</dbReference>
<dbReference type="PROSITE" id="PS00518">
    <property type="entry name" value="ZF_RING_1"/>
    <property type="match status" value="1"/>
</dbReference>
<dbReference type="Gene3D" id="3.30.40.10">
    <property type="entry name" value="Zinc/RING finger domain, C3HC4 (zinc finger)"/>
    <property type="match status" value="1"/>
</dbReference>
<evidence type="ECO:0000256" key="11">
    <source>
        <dbReference type="ARBA" id="ARBA00022833"/>
    </source>
</evidence>
<dbReference type="Ensembl" id="ENSAPLT00020020675.1">
    <property type="protein sequence ID" value="ENSAPLP00020019127.1"/>
    <property type="gene ID" value="ENSAPLG00020013582.1"/>
</dbReference>
<reference evidence="18" key="1">
    <citation type="submission" date="2019-08" db="EMBL/GenBank/DDBJ databases">
        <title>Three high-quality genomes provides insights into domestication of ducks.</title>
        <authorList>
            <person name="Hou Z.C."/>
            <person name="Zhu F."/>
            <person name="Yin Z.T."/>
            <person name="Zhang F."/>
        </authorList>
    </citation>
    <scope>NUCLEOTIDE SEQUENCE [LARGE SCALE GENOMIC DNA]</scope>
</reference>
<dbReference type="GO" id="GO:0032436">
    <property type="term" value="P:positive regulation of proteasomal ubiquitin-dependent protein catabolic process"/>
    <property type="evidence" value="ECO:0007669"/>
    <property type="project" value="TreeGrafter"/>
</dbReference>
<dbReference type="SUPFAM" id="SSF50044">
    <property type="entry name" value="SH3-domain"/>
    <property type="match status" value="3"/>
</dbReference>
<feature type="compositionally biased region" description="Pro residues" evidence="15">
    <location>
        <begin position="651"/>
        <end position="670"/>
    </location>
</feature>
<evidence type="ECO:0000256" key="14">
    <source>
        <dbReference type="PROSITE-ProRule" id="PRU00192"/>
    </source>
</evidence>
<dbReference type="PANTHER" id="PTHR14167:SF60">
    <property type="entry name" value="E3 UBIQUITIN-PROTEIN LIGASE SH3RF2"/>
    <property type="match status" value="1"/>
</dbReference>
<comment type="catalytic activity">
    <reaction evidence="1">
        <text>S-ubiquitinyl-[E2 ubiquitin-conjugating enzyme]-L-cysteine + [acceptor protein]-L-lysine = [E2 ubiquitin-conjugating enzyme]-L-cysteine + N(6)-ubiquitinyl-[acceptor protein]-L-lysine.</text>
        <dbReference type="EC" id="2.3.2.27"/>
    </reaction>
</comment>
<dbReference type="InterPro" id="IPR050384">
    <property type="entry name" value="Endophilin_SH3RF"/>
</dbReference>
<dbReference type="InterPro" id="IPR017907">
    <property type="entry name" value="Znf_RING_CS"/>
</dbReference>
<keyword evidence="6" id="KW-0808">Transferase</keyword>
<dbReference type="InterPro" id="IPR036028">
    <property type="entry name" value="SH3-like_dom_sf"/>
</dbReference>
<dbReference type="GO" id="GO:0005654">
    <property type="term" value="C:nucleoplasm"/>
    <property type="evidence" value="ECO:0007669"/>
    <property type="project" value="TreeGrafter"/>
</dbReference>
<comment type="pathway">
    <text evidence="2">Protein modification; protein ubiquitination.</text>
</comment>
<evidence type="ECO:0000259" key="16">
    <source>
        <dbReference type="PROSITE" id="PS50002"/>
    </source>
</evidence>
<evidence type="ECO:0000313" key="18">
    <source>
        <dbReference type="Ensembl" id="ENSAPLP00020019127.1"/>
    </source>
</evidence>
<dbReference type="Pfam" id="PF07653">
    <property type="entry name" value="SH3_2"/>
    <property type="match status" value="1"/>
</dbReference>
<accession>A0A8B9TDG6</accession>
<comment type="similarity">
    <text evidence="3">Belongs to the SH3RF family.</text>
</comment>
<feature type="compositionally biased region" description="Basic and acidic residues" evidence="15">
    <location>
        <begin position="279"/>
        <end position="294"/>
    </location>
</feature>
<dbReference type="Pfam" id="PF13923">
    <property type="entry name" value="zf-C3HC4_2"/>
    <property type="match status" value="1"/>
</dbReference>
<evidence type="ECO:0000256" key="7">
    <source>
        <dbReference type="ARBA" id="ARBA00022723"/>
    </source>
</evidence>
<evidence type="ECO:0000256" key="5">
    <source>
        <dbReference type="ARBA" id="ARBA00022443"/>
    </source>
</evidence>
<feature type="region of interest" description="Disordered" evidence="15">
    <location>
        <begin position="477"/>
        <end position="532"/>
    </location>
</feature>
<dbReference type="Pfam" id="PF00018">
    <property type="entry name" value="SH3_1"/>
    <property type="match status" value="2"/>
</dbReference>
<dbReference type="FunFam" id="3.30.40.10:FF:000077">
    <property type="entry name" value="E3 ubiquitin-protein ligase SH3RF1 isoform X1"/>
    <property type="match status" value="1"/>
</dbReference>
<evidence type="ECO:0000256" key="13">
    <source>
        <dbReference type="PROSITE-ProRule" id="PRU00175"/>
    </source>
</evidence>
<feature type="region of interest" description="Disordered" evidence="15">
    <location>
        <begin position="274"/>
        <end position="297"/>
    </location>
</feature>
<keyword evidence="8" id="KW-0677">Repeat</keyword>
<dbReference type="PROSITE" id="PS50089">
    <property type="entry name" value="ZF_RING_2"/>
    <property type="match status" value="1"/>
</dbReference>
<dbReference type="Gene3D" id="2.30.30.40">
    <property type="entry name" value="SH3 Domains"/>
    <property type="match status" value="3"/>
</dbReference>
<dbReference type="InterPro" id="IPR035794">
    <property type="entry name" value="SH3RF2_SH3_2"/>
</dbReference>
<sequence length="753" mass="81441">MDDLALLDLLECPVCFEKLDATAKVLPCQHTFCKPCLQRILKSQKELRCPECRTLVLCGIEQLPSNLLLIRLLDGVRYGQNVPRFGSMQRSGLLSSPASIRRLPRGLQLHQHRLATSPRIHMDGVPRAKALYTYRGHNPGELRFNKGDIIMLLRQLDENWYLGEANGISGVFPASSVQVIKHLPLPPPLCRALYNFDLRSRDKSENKECLTFHKGDIITVISRVDGNWAEGKLGDKVGIFPVLFVEPNTTARQLLQTSKSHWPPPFKCASLRTASPKAKGREPSALHKAPDSRRKSLRPFSITTALNTLNRMVHSPADRPVLEISSPVLISSSNPSVATPSSEQADWFSFSLQVSASYYPASGSLGHSAAIVTLPHLQHHLSANMCVALHSYMKGEGVRIFGKYHDGWLRGMSLVTGRVGIFPSNYVAPLFRKPSLSDSKLPSLYASWTLSTSSLSSQGSISESGQRQSRPLKVAALPVPVPSPGRSAGLGGTGQASLRRGRGSTRKNGSLQRPGQPGGPVQAAGSLRRPPTATVRPLQFQLYQHISAQPHSIPPGAGVAEAGMRPNFSHDASPLSVILDAKDPPAKSEPAPKPPASAPPSILVKPDTSRNSTEKQVKTVRFQNHSPPPPKRHSLQPSPRLLRSRTEPAPVVEPPLPEGSPPGPELPALPSPRLGTSPSAPAQGAAPKGGIAGPLWPADLPHQEELQQRLRELTVSPAAHCVPPRCASPSHPLTPLLAREFSPWAMLPAPGPS</sequence>
<dbReference type="InterPro" id="IPR028511">
    <property type="entry name" value="SH3RF2_RING-HC_Zfn"/>
</dbReference>
<evidence type="ECO:0000313" key="19">
    <source>
        <dbReference type="Proteomes" id="UP000694400"/>
    </source>
</evidence>
<reference evidence="18" key="3">
    <citation type="submission" date="2025-09" db="UniProtKB">
        <authorList>
            <consortium name="Ensembl"/>
        </authorList>
    </citation>
    <scope>IDENTIFICATION</scope>
</reference>
<protein>
    <recommendedName>
        <fullName evidence="4">RING-type E3 ubiquitin transferase</fullName>
        <ecNumber evidence="4">2.3.2.27</ecNumber>
    </recommendedName>
</protein>
<evidence type="ECO:0000256" key="12">
    <source>
        <dbReference type="ARBA" id="ARBA00022843"/>
    </source>
</evidence>
<evidence type="ECO:0000256" key="15">
    <source>
        <dbReference type="SAM" id="MobiDB-lite"/>
    </source>
</evidence>
<dbReference type="FunFam" id="2.30.30.40:FF:000173">
    <property type="entry name" value="E3 ubiquitin-protein ligase SH3RF2 isoform X1"/>
    <property type="match status" value="1"/>
</dbReference>
<proteinExistence type="inferred from homology"/>
<keyword evidence="5 14" id="KW-0728">SH3 domain</keyword>
<keyword evidence="12" id="KW-0832">Ubl conjugation</keyword>
<reference evidence="18" key="2">
    <citation type="submission" date="2025-08" db="UniProtKB">
        <authorList>
            <consortium name="Ensembl"/>
        </authorList>
    </citation>
    <scope>IDENTIFICATION</scope>
</reference>
<evidence type="ECO:0000256" key="4">
    <source>
        <dbReference type="ARBA" id="ARBA00012483"/>
    </source>
</evidence>
<dbReference type="GO" id="GO:0043066">
    <property type="term" value="P:negative regulation of apoptotic process"/>
    <property type="evidence" value="ECO:0007669"/>
    <property type="project" value="TreeGrafter"/>
</dbReference>
<dbReference type="SMART" id="SM00184">
    <property type="entry name" value="RING"/>
    <property type="match status" value="1"/>
</dbReference>
<dbReference type="PRINTS" id="PR00499">
    <property type="entry name" value="P67PHOX"/>
</dbReference>
<evidence type="ECO:0000259" key="17">
    <source>
        <dbReference type="PROSITE" id="PS50089"/>
    </source>
</evidence>
<feature type="compositionally biased region" description="Low complexity" evidence="15">
    <location>
        <begin position="512"/>
        <end position="522"/>
    </location>
</feature>
<keyword evidence="9 13" id="KW-0863">Zinc-finger</keyword>
<dbReference type="AlphaFoldDB" id="A0A8B9TDG6"/>
<evidence type="ECO:0000256" key="8">
    <source>
        <dbReference type="ARBA" id="ARBA00022737"/>
    </source>
</evidence>
<feature type="region of interest" description="Disordered" evidence="15">
    <location>
        <begin position="580"/>
        <end position="701"/>
    </location>
</feature>
<evidence type="ECO:0000256" key="1">
    <source>
        <dbReference type="ARBA" id="ARBA00000900"/>
    </source>
</evidence>
<dbReference type="GO" id="GO:0061630">
    <property type="term" value="F:ubiquitin protein ligase activity"/>
    <property type="evidence" value="ECO:0007669"/>
    <property type="project" value="UniProtKB-EC"/>
</dbReference>
<organism evidence="18 19">
    <name type="scientific">Anas platyrhynchos</name>
    <name type="common">Mallard</name>
    <name type="synonym">Anas boschas</name>
    <dbReference type="NCBI Taxonomy" id="8839"/>
    <lineage>
        <taxon>Eukaryota</taxon>
        <taxon>Metazoa</taxon>
        <taxon>Chordata</taxon>
        <taxon>Craniata</taxon>
        <taxon>Vertebrata</taxon>
        <taxon>Euteleostomi</taxon>
        <taxon>Archelosauria</taxon>
        <taxon>Archosauria</taxon>
        <taxon>Dinosauria</taxon>
        <taxon>Saurischia</taxon>
        <taxon>Theropoda</taxon>
        <taxon>Coelurosauria</taxon>
        <taxon>Aves</taxon>
        <taxon>Neognathae</taxon>
        <taxon>Galloanserae</taxon>
        <taxon>Anseriformes</taxon>
        <taxon>Anatidae</taxon>
        <taxon>Anatinae</taxon>
        <taxon>Anas</taxon>
    </lineage>
</organism>
<dbReference type="InterPro" id="IPR013083">
    <property type="entry name" value="Znf_RING/FYVE/PHD"/>
</dbReference>
<keyword evidence="10" id="KW-0833">Ubl conjugation pathway</keyword>
<keyword evidence="7" id="KW-0479">Metal-binding</keyword>
<dbReference type="PROSITE" id="PS50002">
    <property type="entry name" value="SH3"/>
    <property type="match status" value="3"/>
</dbReference>
<dbReference type="InterPro" id="IPR001841">
    <property type="entry name" value="Znf_RING"/>
</dbReference>
<dbReference type="SUPFAM" id="SSF57850">
    <property type="entry name" value="RING/U-box"/>
    <property type="match status" value="1"/>
</dbReference>
<evidence type="ECO:0000256" key="10">
    <source>
        <dbReference type="ARBA" id="ARBA00022786"/>
    </source>
</evidence>
<evidence type="ECO:0000256" key="6">
    <source>
        <dbReference type="ARBA" id="ARBA00022679"/>
    </source>
</evidence>
<dbReference type="CDD" id="cd11932">
    <property type="entry name" value="SH3_SH3RF2_2"/>
    <property type="match status" value="1"/>
</dbReference>
<name>A0A8B9TDG6_ANAPL</name>
<dbReference type="InterPro" id="IPR001452">
    <property type="entry name" value="SH3_domain"/>
</dbReference>
<dbReference type="GO" id="GO:0016567">
    <property type="term" value="P:protein ubiquitination"/>
    <property type="evidence" value="ECO:0007669"/>
    <property type="project" value="TreeGrafter"/>
</dbReference>
<evidence type="ECO:0000256" key="3">
    <source>
        <dbReference type="ARBA" id="ARBA00008649"/>
    </source>
</evidence>
<evidence type="ECO:0000256" key="9">
    <source>
        <dbReference type="ARBA" id="ARBA00022771"/>
    </source>
</evidence>
<feature type="domain" description="RING-type" evidence="17">
    <location>
        <begin position="12"/>
        <end position="53"/>
    </location>
</feature>
<dbReference type="PANTHER" id="PTHR14167">
    <property type="entry name" value="SH3 DOMAIN-CONTAINING"/>
    <property type="match status" value="1"/>
</dbReference>
<feature type="domain" description="SH3" evidence="16">
    <location>
        <begin position="365"/>
        <end position="432"/>
    </location>
</feature>
<dbReference type="GO" id="GO:0046330">
    <property type="term" value="P:positive regulation of JNK cascade"/>
    <property type="evidence" value="ECO:0007669"/>
    <property type="project" value="TreeGrafter"/>
</dbReference>
<dbReference type="GO" id="GO:0008270">
    <property type="term" value="F:zinc ion binding"/>
    <property type="evidence" value="ECO:0007669"/>
    <property type="project" value="UniProtKB-KW"/>
</dbReference>